<evidence type="ECO:0000313" key="3">
    <source>
        <dbReference type="Proteomes" id="UP001448207"/>
    </source>
</evidence>
<gene>
    <name evidence="2" type="ORF">J3Q64DRAFT_1241557</name>
</gene>
<reference evidence="2 3" key="1">
    <citation type="submission" date="2024-04" db="EMBL/GenBank/DDBJ databases">
        <title>Symmetric and asymmetric DNA N6-adenine methylation regulates different biological responses in Mucorales.</title>
        <authorList>
            <consortium name="Lawrence Berkeley National Laboratory"/>
            <person name="Lax C."/>
            <person name="Mondo S.J."/>
            <person name="Osorio-Concepcion M."/>
            <person name="Muszewska A."/>
            <person name="Corrochano-Luque M."/>
            <person name="Gutierrez G."/>
            <person name="Riley R."/>
            <person name="Lipzen A."/>
            <person name="Guo J."/>
            <person name="Hundley H."/>
            <person name="Amirebrahimi M."/>
            <person name="Ng V."/>
            <person name="Lorenzo-Gutierrez D."/>
            <person name="Binder U."/>
            <person name="Yang J."/>
            <person name="Song Y."/>
            <person name="Canovas D."/>
            <person name="Navarro E."/>
            <person name="Freitag M."/>
            <person name="Gabaldon T."/>
            <person name="Grigoriev I.V."/>
            <person name="Corrochano L.M."/>
            <person name="Nicolas F.E."/>
            <person name="Garre V."/>
        </authorList>
    </citation>
    <scope>NUCLEOTIDE SEQUENCE [LARGE SCALE GENOMIC DNA]</scope>
    <source>
        <strain evidence="2 3">L51</strain>
    </source>
</reference>
<dbReference type="Proteomes" id="UP001448207">
    <property type="component" value="Unassembled WGS sequence"/>
</dbReference>
<evidence type="ECO:0000256" key="1">
    <source>
        <dbReference type="SAM" id="Phobius"/>
    </source>
</evidence>
<keyword evidence="1" id="KW-1133">Transmembrane helix</keyword>
<organism evidence="2 3">
    <name type="scientific">Phycomyces blakesleeanus</name>
    <dbReference type="NCBI Taxonomy" id="4837"/>
    <lineage>
        <taxon>Eukaryota</taxon>
        <taxon>Fungi</taxon>
        <taxon>Fungi incertae sedis</taxon>
        <taxon>Mucoromycota</taxon>
        <taxon>Mucoromycotina</taxon>
        <taxon>Mucoromycetes</taxon>
        <taxon>Mucorales</taxon>
        <taxon>Phycomycetaceae</taxon>
        <taxon>Phycomyces</taxon>
    </lineage>
</organism>
<keyword evidence="3" id="KW-1185">Reference proteome</keyword>
<keyword evidence="1" id="KW-0472">Membrane</keyword>
<proteinExistence type="predicted"/>
<protein>
    <submittedName>
        <fullName evidence="2">Uncharacterized protein</fullName>
    </submittedName>
</protein>
<feature type="transmembrane region" description="Helical" evidence="1">
    <location>
        <begin position="33"/>
        <end position="52"/>
    </location>
</feature>
<sequence>MLICLFLLLYIYIYLLFTLTPSLSLYLDLFVMHISICSSIHFSIIQVWHSWITRLEKKGEKKKRTQDKCS</sequence>
<evidence type="ECO:0000313" key="2">
    <source>
        <dbReference type="EMBL" id="KAL0080259.1"/>
    </source>
</evidence>
<comment type="caution">
    <text evidence="2">The sequence shown here is derived from an EMBL/GenBank/DDBJ whole genome shotgun (WGS) entry which is preliminary data.</text>
</comment>
<accession>A0ABR3AQH0</accession>
<dbReference type="EMBL" id="JBCLYO010000020">
    <property type="protein sequence ID" value="KAL0080259.1"/>
    <property type="molecule type" value="Genomic_DNA"/>
</dbReference>
<feature type="transmembrane region" description="Helical" evidence="1">
    <location>
        <begin position="7"/>
        <end position="27"/>
    </location>
</feature>
<keyword evidence="1" id="KW-0812">Transmembrane</keyword>
<name>A0ABR3AQH0_PHYBL</name>